<dbReference type="SMART" id="SM01265">
    <property type="entry name" value="Mab-21"/>
    <property type="match status" value="1"/>
</dbReference>
<dbReference type="GO" id="GO:0005525">
    <property type="term" value="F:GTP binding"/>
    <property type="evidence" value="ECO:0007669"/>
    <property type="project" value="UniProtKB-KW"/>
</dbReference>
<dbReference type="Pfam" id="PF03281">
    <property type="entry name" value="Mab-21"/>
    <property type="match status" value="1"/>
</dbReference>
<evidence type="ECO:0000256" key="10">
    <source>
        <dbReference type="ARBA" id="ARBA00023134"/>
    </source>
</evidence>
<keyword evidence="9" id="KW-0460">Magnesium</keyword>
<dbReference type="GO" id="GO:0016779">
    <property type="term" value="F:nucleotidyltransferase activity"/>
    <property type="evidence" value="ECO:0007669"/>
    <property type="project" value="UniProtKB-KW"/>
</dbReference>
<comment type="similarity">
    <text evidence="3">Belongs to the mab-21 family.</text>
</comment>
<evidence type="ECO:0000313" key="16">
    <source>
        <dbReference type="Proteomes" id="UP001153636"/>
    </source>
</evidence>
<evidence type="ECO:0000256" key="6">
    <source>
        <dbReference type="ARBA" id="ARBA00022723"/>
    </source>
</evidence>
<dbReference type="GO" id="GO:0005524">
    <property type="term" value="F:ATP binding"/>
    <property type="evidence" value="ECO:0007669"/>
    <property type="project" value="UniProtKB-KW"/>
</dbReference>
<accession>A0A9P0CUJ5</accession>
<dbReference type="Gene3D" id="3.30.460.90">
    <property type="match status" value="1"/>
</dbReference>
<evidence type="ECO:0000256" key="9">
    <source>
        <dbReference type="ARBA" id="ARBA00022842"/>
    </source>
</evidence>
<comment type="cofactor">
    <cofactor evidence="1">
        <name>Mn(2+)</name>
        <dbReference type="ChEBI" id="CHEBI:29035"/>
    </cofactor>
</comment>
<keyword evidence="10" id="KW-0342">GTP-binding</keyword>
<feature type="domain" description="Mab-21-like HhH/H2TH-like" evidence="14">
    <location>
        <begin position="307"/>
        <end position="397"/>
    </location>
</feature>
<keyword evidence="16" id="KW-1185">Reference proteome</keyword>
<evidence type="ECO:0000256" key="7">
    <source>
        <dbReference type="ARBA" id="ARBA00022741"/>
    </source>
</evidence>
<keyword evidence="5" id="KW-0548">Nucleotidyltransferase</keyword>
<keyword evidence="12" id="KW-1133">Transmembrane helix</keyword>
<evidence type="ECO:0000259" key="14">
    <source>
        <dbReference type="Pfam" id="PF20266"/>
    </source>
</evidence>
<dbReference type="Pfam" id="PF20266">
    <property type="entry name" value="Mab-21_C"/>
    <property type="match status" value="1"/>
</dbReference>
<organism evidence="15 16">
    <name type="scientific">Psylliodes chrysocephalus</name>
    <dbReference type="NCBI Taxonomy" id="3402493"/>
    <lineage>
        <taxon>Eukaryota</taxon>
        <taxon>Metazoa</taxon>
        <taxon>Ecdysozoa</taxon>
        <taxon>Arthropoda</taxon>
        <taxon>Hexapoda</taxon>
        <taxon>Insecta</taxon>
        <taxon>Pterygota</taxon>
        <taxon>Neoptera</taxon>
        <taxon>Endopterygota</taxon>
        <taxon>Coleoptera</taxon>
        <taxon>Polyphaga</taxon>
        <taxon>Cucujiformia</taxon>
        <taxon>Chrysomeloidea</taxon>
        <taxon>Chrysomelidae</taxon>
        <taxon>Galerucinae</taxon>
        <taxon>Alticini</taxon>
        <taxon>Psylliodes</taxon>
    </lineage>
</organism>
<keyword evidence="12" id="KW-0472">Membrane</keyword>
<gene>
    <name evidence="15" type="ORF">PSYICH_LOCUS8690</name>
</gene>
<dbReference type="EMBL" id="OV651815">
    <property type="protein sequence ID" value="CAH1108569.1"/>
    <property type="molecule type" value="Genomic_DNA"/>
</dbReference>
<evidence type="ECO:0000256" key="11">
    <source>
        <dbReference type="ARBA" id="ARBA00023211"/>
    </source>
</evidence>
<dbReference type="InterPro" id="IPR024810">
    <property type="entry name" value="MAB21L/cGLR"/>
</dbReference>
<evidence type="ECO:0000313" key="15">
    <source>
        <dbReference type="EMBL" id="CAH1108569.1"/>
    </source>
</evidence>
<dbReference type="Gene3D" id="1.10.1410.40">
    <property type="match status" value="1"/>
</dbReference>
<feature type="transmembrane region" description="Helical" evidence="12">
    <location>
        <begin position="450"/>
        <end position="471"/>
    </location>
</feature>
<evidence type="ECO:0000256" key="3">
    <source>
        <dbReference type="ARBA" id="ARBA00008307"/>
    </source>
</evidence>
<proteinExistence type="inferred from homology"/>
<comment type="cofactor">
    <cofactor evidence="2">
        <name>Mg(2+)</name>
        <dbReference type="ChEBI" id="CHEBI:18420"/>
    </cofactor>
</comment>
<feature type="domain" description="Mab-21-like nucleotidyltransferase" evidence="13">
    <location>
        <begin position="72"/>
        <end position="302"/>
    </location>
</feature>
<evidence type="ECO:0000256" key="4">
    <source>
        <dbReference type="ARBA" id="ARBA00022679"/>
    </source>
</evidence>
<dbReference type="GO" id="GO:0046872">
    <property type="term" value="F:metal ion binding"/>
    <property type="evidence" value="ECO:0007669"/>
    <property type="project" value="UniProtKB-KW"/>
</dbReference>
<evidence type="ECO:0000256" key="1">
    <source>
        <dbReference type="ARBA" id="ARBA00001936"/>
    </source>
</evidence>
<keyword evidence="8" id="KW-0067">ATP-binding</keyword>
<keyword evidence="12" id="KW-0812">Transmembrane</keyword>
<name>A0A9P0CUJ5_9CUCU</name>
<evidence type="ECO:0000256" key="2">
    <source>
        <dbReference type="ARBA" id="ARBA00001946"/>
    </source>
</evidence>
<dbReference type="PANTHER" id="PTHR10656:SF42">
    <property type="entry name" value="CYCLIC GMP-AMP SYNTHASE-LIKE PROTEIN-RELATED"/>
    <property type="match status" value="1"/>
</dbReference>
<dbReference type="PANTHER" id="PTHR10656">
    <property type="entry name" value="CELL FATE DETERMINING PROTEIN MAB21-RELATED"/>
    <property type="match status" value="1"/>
</dbReference>
<reference evidence="15" key="1">
    <citation type="submission" date="2022-01" db="EMBL/GenBank/DDBJ databases">
        <authorList>
            <person name="King R."/>
        </authorList>
    </citation>
    <scope>NUCLEOTIDE SEQUENCE</scope>
</reference>
<evidence type="ECO:0000259" key="13">
    <source>
        <dbReference type="Pfam" id="PF03281"/>
    </source>
</evidence>
<dbReference type="InterPro" id="IPR046903">
    <property type="entry name" value="Mab-21-like_nuc_Trfase"/>
</dbReference>
<keyword evidence="7" id="KW-0547">Nucleotide-binding</keyword>
<evidence type="ECO:0000256" key="5">
    <source>
        <dbReference type="ARBA" id="ARBA00022695"/>
    </source>
</evidence>
<evidence type="ECO:0008006" key="17">
    <source>
        <dbReference type="Google" id="ProtNLM"/>
    </source>
</evidence>
<keyword evidence="4" id="KW-0808">Transferase</keyword>
<keyword evidence="11" id="KW-0464">Manganese</keyword>
<sequence length="479" mass="56274">MAAIVEEDRRRYRPLENVLNAINKDFIQLSKTEVIRNNAILRELLSLLTGKMQKVDNLFKEMFSTVFYGGSFYDGLRVGTPDEFDLDLLLTLPKLVEPELILCNIPGYLQLKLNNYPALQKDKSMANRYKDLRKLLEDEKDYYLDNQKVRQWMERVVTLALNDFQKENGKYVLDVSMGRFLAKIHKAGPAFTLKVTGQVKGEKISLDIDLVPCFLFGKDKWPKSQFRPNPVASKVKPKYVTYCESQPPKRYYPKKRSNIYYYKKLKKTDFFIVPKPVKDAPGRSNRYWRLSFQQQERIIIDNKNYLKPTIKFLKKMRDVSDHTCIASYYIKTLVLWETEKMCDAFWSSSISYVFMTILKKYYECLRDKRIPYYWYKTNNLIQGVNDITMQNMQNRIKYIINDIESHLQDDPSVVIKYLLTKDEKTQYYEPSPSRYLATDEDDRGLRTEQIVGISVGIGILAIGAVGLWRALSNSDNRRN</sequence>
<evidence type="ECO:0000256" key="8">
    <source>
        <dbReference type="ARBA" id="ARBA00022840"/>
    </source>
</evidence>
<dbReference type="AlphaFoldDB" id="A0A9P0CUJ5"/>
<dbReference type="Proteomes" id="UP001153636">
    <property type="component" value="Chromosome 3"/>
</dbReference>
<protein>
    <recommendedName>
        <fullName evidence="17">Cyclic GMP-AMP synthase-like</fullName>
    </recommendedName>
</protein>
<dbReference type="OrthoDB" id="6054650at2759"/>
<keyword evidence="6" id="KW-0479">Metal-binding</keyword>
<dbReference type="InterPro" id="IPR046906">
    <property type="entry name" value="Mab-21_HhH/H2TH-like"/>
</dbReference>
<evidence type="ECO:0000256" key="12">
    <source>
        <dbReference type="SAM" id="Phobius"/>
    </source>
</evidence>